<dbReference type="Pfam" id="PF05368">
    <property type="entry name" value="NmrA"/>
    <property type="match status" value="1"/>
</dbReference>
<evidence type="ECO:0000313" key="2">
    <source>
        <dbReference type="EMBL" id="AMY08443.1"/>
    </source>
</evidence>
<accession>A0A143PJL9</accession>
<dbReference type="STRING" id="1855912.LuPra_01643"/>
<dbReference type="GO" id="GO:0016491">
    <property type="term" value="F:oxidoreductase activity"/>
    <property type="evidence" value="ECO:0007669"/>
    <property type="project" value="UniProtKB-KW"/>
</dbReference>
<name>A0A143PJL9_LUTPR</name>
<dbReference type="SUPFAM" id="SSF51735">
    <property type="entry name" value="NAD(P)-binding Rossmann-fold domains"/>
    <property type="match status" value="1"/>
</dbReference>
<feature type="domain" description="NmrA-like" evidence="1">
    <location>
        <begin position="2"/>
        <end position="255"/>
    </location>
</feature>
<dbReference type="EMBL" id="CP015136">
    <property type="protein sequence ID" value="AMY08443.1"/>
    <property type="molecule type" value="Genomic_DNA"/>
</dbReference>
<dbReference type="PANTHER" id="PTHR43162">
    <property type="match status" value="1"/>
</dbReference>
<proteinExistence type="predicted"/>
<dbReference type="OrthoDB" id="7352262at2"/>
<evidence type="ECO:0000259" key="1">
    <source>
        <dbReference type="Pfam" id="PF05368"/>
    </source>
</evidence>
<dbReference type="AlphaFoldDB" id="A0A143PJL9"/>
<dbReference type="Gene3D" id="3.40.50.720">
    <property type="entry name" value="NAD(P)-binding Rossmann-like Domain"/>
    <property type="match status" value="1"/>
</dbReference>
<dbReference type="InterPro" id="IPR051604">
    <property type="entry name" value="Ergot_Alk_Oxidoreductase"/>
</dbReference>
<dbReference type="InterPro" id="IPR036291">
    <property type="entry name" value="NAD(P)-bd_dom_sf"/>
</dbReference>
<gene>
    <name evidence="2" type="primary">azoB_2</name>
    <name evidence="2" type="ORF">LuPra_01643</name>
</gene>
<reference evidence="3" key="2">
    <citation type="submission" date="2016-04" db="EMBL/GenBank/DDBJ databases">
        <title>First Complete Genome Sequence of a Subdivision 6 Acidobacterium.</title>
        <authorList>
            <person name="Huang S."/>
            <person name="Vieira S."/>
            <person name="Bunk B."/>
            <person name="Riedel T."/>
            <person name="Sproeer C."/>
            <person name="Overmann J."/>
        </authorList>
    </citation>
    <scope>NUCLEOTIDE SEQUENCE [LARGE SCALE GENOMIC DNA]</scope>
    <source>
        <strain evidence="3">DSM 100886 HEG_-6_39</strain>
    </source>
</reference>
<keyword evidence="2" id="KW-0560">Oxidoreductase</keyword>
<protein>
    <submittedName>
        <fullName evidence="2">NAD(P)H azoreductase</fullName>
        <ecNumber evidence="2">1.7.-.-</ecNumber>
    </submittedName>
</protein>
<organism evidence="2 3">
    <name type="scientific">Luteitalea pratensis</name>
    <dbReference type="NCBI Taxonomy" id="1855912"/>
    <lineage>
        <taxon>Bacteria</taxon>
        <taxon>Pseudomonadati</taxon>
        <taxon>Acidobacteriota</taxon>
        <taxon>Vicinamibacteria</taxon>
        <taxon>Vicinamibacterales</taxon>
        <taxon>Vicinamibacteraceae</taxon>
        <taxon>Luteitalea</taxon>
    </lineage>
</organism>
<evidence type="ECO:0000313" key="3">
    <source>
        <dbReference type="Proteomes" id="UP000076079"/>
    </source>
</evidence>
<dbReference type="EC" id="1.7.-.-" evidence="2"/>
<sequence>MITVMGATGHTGRKVTEILLHAGERVRALGRSEARLAELERAGAEVLAGDALDAAYLTRAFRGADAVFTLLPPDLQAADYRAAQDRVSTAITTAIRDSGVRWVVVLSSLGAELADGTGPIVTLHDYEQRLKQLENVNVLVLRPGYFFENFEESLDLIRQHGINANAVDADVTMPMIATRDIANVAAAALRTRDWQGIVVRELLGQRDLTFAEVTRILGTRLGKPDLPYVRMTYEDLTATLVQTGLSADVAHTYAQLLRALNEGLVKSLDGRTAANTTPTRFEEFAEELAEEFARA</sequence>
<keyword evidence="3" id="KW-1185">Reference proteome</keyword>
<dbReference type="PANTHER" id="PTHR43162:SF1">
    <property type="entry name" value="PRESTALK A DIFFERENTIATION PROTEIN A"/>
    <property type="match status" value="1"/>
</dbReference>
<reference evidence="2 3" key="1">
    <citation type="journal article" date="2016" name="Genome Announc.">
        <title>First Complete Genome Sequence of a Subdivision 6 Acidobacterium Strain.</title>
        <authorList>
            <person name="Huang S."/>
            <person name="Vieira S."/>
            <person name="Bunk B."/>
            <person name="Riedel T."/>
            <person name="Sproer C."/>
            <person name="Overmann J."/>
        </authorList>
    </citation>
    <scope>NUCLEOTIDE SEQUENCE [LARGE SCALE GENOMIC DNA]</scope>
    <source>
        <strain evidence="3">DSM 100886 HEG_-6_39</strain>
    </source>
</reference>
<dbReference type="KEGG" id="abac:LuPra_01643"/>
<dbReference type="InterPro" id="IPR008030">
    <property type="entry name" value="NmrA-like"/>
</dbReference>
<dbReference type="Proteomes" id="UP000076079">
    <property type="component" value="Chromosome"/>
</dbReference>
<dbReference type="PATRIC" id="fig|1813736.3.peg.1706"/>
<dbReference type="Gene3D" id="3.90.25.10">
    <property type="entry name" value="UDP-galactose 4-epimerase, domain 1"/>
    <property type="match status" value="1"/>
</dbReference>
<dbReference type="RefSeq" id="WP_110170289.1">
    <property type="nucleotide sequence ID" value="NZ_CP015136.1"/>
</dbReference>